<evidence type="ECO:0000256" key="12">
    <source>
        <dbReference type="ARBA" id="ARBA00022840"/>
    </source>
</evidence>
<keyword evidence="12 14" id="KW-0067">ATP-binding</keyword>
<feature type="active site" description="GMP-histidine intermediate" evidence="15">
    <location>
        <position position="52"/>
    </location>
</feature>
<keyword evidence="10 14" id="KW-0547">Nucleotide-binding</keyword>
<protein>
    <recommendedName>
        <fullName evidence="14">Bifunctional adenosylcobalamin biosynthesis protein</fullName>
        <ecNumber evidence="14">2.7.1.156</ecNumber>
        <ecNumber evidence="14">2.7.7.62</ecNumber>
    </recommendedName>
</protein>
<feature type="binding site" evidence="16">
    <location>
        <begin position="11"/>
        <end position="18"/>
    </location>
    <ligand>
        <name>GTP</name>
        <dbReference type="ChEBI" id="CHEBI:37565"/>
    </ligand>
</feature>
<dbReference type="GO" id="GO:0009236">
    <property type="term" value="P:cobalamin biosynthetic process"/>
    <property type="evidence" value="ECO:0007669"/>
    <property type="project" value="UniProtKB-UniRule"/>
</dbReference>
<keyword evidence="13 14" id="KW-0342">GTP-binding</keyword>
<evidence type="ECO:0000256" key="7">
    <source>
        <dbReference type="ARBA" id="ARBA00007490"/>
    </source>
</evidence>
<reference evidence="17 18" key="1">
    <citation type="submission" date="2013-02" db="EMBL/GenBank/DDBJ databases">
        <authorList>
            <person name="Fiebig A."/>
            <person name="Goeker M."/>
            <person name="Klenk H.-P.P."/>
        </authorList>
    </citation>
    <scope>NUCLEOTIDE SEQUENCE [LARGE SCALE GENOMIC DNA]</scope>
    <source>
        <strain evidence="17 18">DSM 19309</strain>
    </source>
</reference>
<dbReference type="PANTHER" id="PTHR34848">
    <property type="match status" value="1"/>
</dbReference>
<evidence type="ECO:0000256" key="3">
    <source>
        <dbReference type="ARBA" id="ARBA00001522"/>
    </source>
</evidence>
<evidence type="ECO:0000256" key="10">
    <source>
        <dbReference type="ARBA" id="ARBA00022741"/>
    </source>
</evidence>
<evidence type="ECO:0000313" key="17">
    <source>
        <dbReference type="EMBL" id="EYD73987.1"/>
    </source>
</evidence>
<evidence type="ECO:0000256" key="14">
    <source>
        <dbReference type="PIRNR" id="PIRNR006135"/>
    </source>
</evidence>
<dbReference type="SUPFAM" id="SSF52540">
    <property type="entry name" value="P-loop containing nucleoside triphosphate hydrolases"/>
    <property type="match status" value="1"/>
</dbReference>
<dbReference type="OrthoDB" id="9788370at2"/>
<comment type="catalytic activity">
    <reaction evidence="2 14">
        <text>adenosylcob(III)inamide phosphate + GTP + H(+) = adenosylcob(III)inamide-GDP + diphosphate</text>
        <dbReference type="Rhea" id="RHEA:22712"/>
        <dbReference type="ChEBI" id="CHEBI:15378"/>
        <dbReference type="ChEBI" id="CHEBI:33019"/>
        <dbReference type="ChEBI" id="CHEBI:37565"/>
        <dbReference type="ChEBI" id="CHEBI:58502"/>
        <dbReference type="ChEBI" id="CHEBI:60487"/>
        <dbReference type="EC" id="2.7.7.62"/>
    </reaction>
</comment>
<evidence type="ECO:0000256" key="6">
    <source>
        <dbReference type="ARBA" id="ARBA00005159"/>
    </source>
</evidence>
<dbReference type="RefSeq" id="WP_037282091.1">
    <property type="nucleotide sequence ID" value="NZ_KK088601.1"/>
</dbReference>
<keyword evidence="8 14" id="KW-0169">Cobalamin biosynthesis</keyword>
<evidence type="ECO:0000256" key="11">
    <source>
        <dbReference type="ARBA" id="ARBA00022777"/>
    </source>
</evidence>
<dbReference type="GO" id="GO:0005525">
    <property type="term" value="F:GTP binding"/>
    <property type="evidence" value="ECO:0007669"/>
    <property type="project" value="UniProtKB-UniRule"/>
</dbReference>
<dbReference type="PANTHER" id="PTHR34848:SF1">
    <property type="entry name" value="BIFUNCTIONAL ADENOSYLCOBALAMIN BIOSYNTHESIS PROTEIN COBU"/>
    <property type="match status" value="1"/>
</dbReference>
<dbReference type="EMBL" id="AOSK01000126">
    <property type="protein sequence ID" value="EYD73987.1"/>
    <property type="molecule type" value="Genomic_DNA"/>
</dbReference>
<dbReference type="CDD" id="cd00544">
    <property type="entry name" value="CobU"/>
    <property type="match status" value="1"/>
</dbReference>
<dbReference type="UniPathway" id="UPA00148">
    <property type="reaction ID" value="UER00236"/>
</dbReference>
<keyword evidence="11 14" id="KW-0418">Kinase</keyword>
<feature type="binding site" evidence="16">
    <location>
        <position position="85"/>
    </location>
    <ligand>
        <name>GTP</name>
        <dbReference type="ChEBI" id="CHEBI:37565"/>
    </ligand>
</feature>
<dbReference type="AlphaFoldDB" id="A0A017HHM0"/>
<evidence type="ECO:0000256" key="8">
    <source>
        <dbReference type="ARBA" id="ARBA00022573"/>
    </source>
</evidence>
<name>A0A017HHM0_9RHOB</name>
<evidence type="ECO:0000256" key="4">
    <source>
        <dbReference type="ARBA" id="ARBA00003889"/>
    </source>
</evidence>
<evidence type="ECO:0000256" key="15">
    <source>
        <dbReference type="PIRSR" id="PIRSR006135-1"/>
    </source>
</evidence>
<proteinExistence type="inferred from homology"/>
<comment type="catalytic activity">
    <reaction evidence="3">
        <text>adenosylcob(III)inamide + GTP = adenosylcob(III)inamide phosphate + GDP + H(+)</text>
        <dbReference type="Rhea" id="RHEA:15765"/>
        <dbReference type="ChEBI" id="CHEBI:2480"/>
        <dbReference type="ChEBI" id="CHEBI:15378"/>
        <dbReference type="ChEBI" id="CHEBI:37565"/>
        <dbReference type="ChEBI" id="CHEBI:58189"/>
        <dbReference type="ChEBI" id="CHEBI:58502"/>
        <dbReference type="EC" id="2.7.1.156"/>
    </reaction>
</comment>
<dbReference type="HOGENOM" id="CLU_094161_0_1_5"/>
<feature type="binding site" evidence="16">
    <location>
        <position position="64"/>
    </location>
    <ligand>
        <name>GTP</name>
        <dbReference type="ChEBI" id="CHEBI:37565"/>
    </ligand>
</feature>
<comment type="caution">
    <text evidence="17">The sequence shown here is derived from an EMBL/GenBank/DDBJ whole genome shotgun (WGS) entry which is preliminary data.</text>
</comment>
<evidence type="ECO:0000313" key="18">
    <source>
        <dbReference type="Proteomes" id="UP000019666"/>
    </source>
</evidence>
<dbReference type="GO" id="GO:0005524">
    <property type="term" value="F:ATP binding"/>
    <property type="evidence" value="ECO:0007669"/>
    <property type="project" value="UniProtKB-UniRule"/>
</dbReference>
<evidence type="ECO:0000256" key="2">
    <source>
        <dbReference type="ARBA" id="ARBA00000711"/>
    </source>
</evidence>
<comment type="pathway">
    <text evidence="5 14">Cofactor biosynthesis; adenosylcobalamin biosynthesis; adenosylcobalamin from cob(II)yrinate a,c-diamide: step 6/7.</text>
</comment>
<comment type="pathway">
    <text evidence="6 14">Cofactor biosynthesis; adenosylcobalamin biosynthesis; adenosylcobalamin from cob(II)yrinate a,c-diamide: step 5/7.</text>
</comment>
<keyword evidence="18" id="KW-1185">Reference proteome</keyword>
<comment type="similarity">
    <text evidence="7 14">Belongs to the CobU/CobP family.</text>
</comment>
<accession>A0A017HHM0</accession>
<feature type="binding site" evidence="16">
    <location>
        <begin position="36"/>
        <end position="38"/>
    </location>
    <ligand>
        <name>GTP</name>
        <dbReference type="ChEBI" id="CHEBI:37565"/>
    </ligand>
</feature>
<dbReference type="PIRSF" id="PIRSF006135">
    <property type="entry name" value="CobU"/>
    <property type="match status" value="1"/>
</dbReference>
<keyword evidence="17" id="KW-0548">Nucleotidyltransferase</keyword>
<dbReference type="InterPro" id="IPR027417">
    <property type="entry name" value="P-loop_NTPase"/>
</dbReference>
<dbReference type="GO" id="GO:0008820">
    <property type="term" value="F:cobinamide phosphate guanylyltransferase activity"/>
    <property type="evidence" value="ECO:0007669"/>
    <property type="project" value="UniProtKB-UniRule"/>
</dbReference>
<dbReference type="InterPro" id="IPR003203">
    <property type="entry name" value="CobU/CobP"/>
</dbReference>
<organism evidence="17 18">
    <name type="scientific">Rubellimicrobium mesophilum DSM 19309</name>
    <dbReference type="NCBI Taxonomy" id="442562"/>
    <lineage>
        <taxon>Bacteria</taxon>
        <taxon>Pseudomonadati</taxon>
        <taxon>Pseudomonadota</taxon>
        <taxon>Alphaproteobacteria</taxon>
        <taxon>Rhodobacterales</taxon>
        <taxon>Roseobacteraceae</taxon>
        <taxon>Rubellimicrobium</taxon>
    </lineage>
</organism>
<comment type="catalytic activity">
    <reaction evidence="1 14">
        <text>adenosylcob(III)inamide + ATP = adenosylcob(III)inamide phosphate + ADP + H(+)</text>
        <dbReference type="Rhea" id="RHEA:15769"/>
        <dbReference type="ChEBI" id="CHEBI:2480"/>
        <dbReference type="ChEBI" id="CHEBI:15378"/>
        <dbReference type="ChEBI" id="CHEBI:30616"/>
        <dbReference type="ChEBI" id="CHEBI:58502"/>
        <dbReference type="ChEBI" id="CHEBI:456216"/>
        <dbReference type="EC" id="2.7.1.156"/>
    </reaction>
</comment>
<dbReference type="EC" id="2.7.1.156" evidence="14"/>
<evidence type="ECO:0000256" key="13">
    <source>
        <dbReference type="ARBA" id="ARBA00023134"/>
    </source>
</evidence>
<evidence type="ECO:0000256" key="9">
    <source>
        <dbReference type="ARBA" id="ARBA00022679"/>
    </source>
</evidence>
<dbReference type="GO" id="GO:0043752">
    <property type="term" value="F:adenosylcobinamide kinase activity"/>
    <property type="evidence" value="ECO:0007669"/>
    <property type="project" value="UniProtKB-EC"/>
</dbReference>
<dbReference type="STRING" id="442562.Rumeso_04456"/>
<dbReference type="Pfam" id="PF02283">
    <property type="entry name" value="CobU"/>
    <property type="match status" value="1"/>
</dbReference>
<keyword evidence="9 14" id="KW-0808">Transferase</keyword>
<evidence type="ECO:0000256" key="16">
    <source>
        <dbReference type="PIRSR" id="PIRSR006135-2"/>
    </source>
</evidence>
<sequence>MPLQKLTLVLGGAASGKSAFAETIVSASGSDRVYIATAEAWDPEMQGKIARHQAMRGNGWRTLEAPREVAQSLGGISPGHVVLLDCATLWLTNLMLADADLAAREAELFEALDACPAPVVVVSNEIGLGVVPDTPLGRRFREAQGGLNQRLAAKAELVVLVAAGLPLVLKGALP</sequence>
<dbReference type="Proteomes" id="UP000019666">
    <property type="component" value="Unassembled WGS sequence"/>
</dbReference>
<evidence type="ECO:0000256" key="1">
    <source>
        <dbReference type="ARBA" id="ARBA00000312"/>
    </source>
</evidence>
<dbReference type="Gene3D" id="3.40.50.300">
    <property type="entry name" value="P-loop containing nucleotide triphosphate hydrolases"/>
    <property type="match status" value="1"/>
</dbReference>
<comment type="function">
    <text evidence="4 14">Catalyzes ATP-dependent phosphorylation of adenosylcobinamide and addition of GMP to adenosylcobinamide phosphate.</text>
</comment>
<dbReference type="NCBIfam" id="NF004469">
    <property type="entry name" value="PRK05800.1"/>
    <property type="match status" value="1"/>
</dbReference>
<gene>
    <name evidence="17" type="ORF">Rumeso_04456</name>
</gene>
<dbReference type="EC" id="2.7.7.62" evidence="14"/>
<evidence type="ECO:0000256" key="5">
    <source>
        <dbReference type="ARBA" id="ARBA00004692"/>
    </source>
</evidence>
<dbReference type="PATRIC" id="fig|442562.3.peg.4384"/>